<dbReference type="SUPFAM" id="SSF46689">
    <property type="entry name" value="Homeodomain-like"/>
    <property type="match status" value="1"/>
</dbReference>
<dbReference type="Pfam" id="PF02954">
    <property type="entry name" value="HTH_8"/>
    <property type="match status" value="1"/>
</dbReference>
<dbReference type="Proteomes" id="UP000501534">
    <property type="component" value="Chromosome"/>
</dbReference>
<dbReference type="InterPro" id="IPR027417">
    <property type="entry name" value="P-loop_NTPase"/>
</dbReference>
<dbReference type="AlphaFoldDB" id="A0A6M4H1X6"/>
<dbReference type="InterPro" id="IPR001789">
    <property type="entry name" value="Sig_transdc_resp-reg_receiver"/>
</dbReference>
<evidence type="ECO:0000256" key="4">
    <source>
        <dbReference type="ARBA" id="ARBA00023125"/>
    </source>
</evidence>
<dbReference type="InterPro" id="IPR002197">
    <property type="entry name" value="HTH_Fis"/>
</dbReference>
<evidence type="ECO:0000313" key="9">
    <source>
        <dbReference type="EMBL" id="QJR12604.1"/>
    </source>
</evidence>
<keyword evidence="6" id="KW-0597">Phosphoprotein</keyword>
<dbReference type="CDD" id="cd17535">
    <property type="entry name" value="REC_NarL-like"/>
    <property type="match status" value="1"/>
</dbReference>
<gene>
    <name evidence="9" type="primary">atoC_4</name>
    <name evidence="9" type="ORF">DSM104443_03695</name>
</gene>
<dbReference type="PRINTS" id="PR01590">
    <property type="entry name" value="HTHFIS"/>
</dbReference>
<feature type="domain" description="Response regulatory" evidence="8">
    <location>
        <begin position="24"/>
        <end position="143"/>
    </location>
</feature>
<dbReference type="InterPro" id="IPR058031">
    <property type="entry name" value="AAA_lid_NorR"/>
</dbReference>
<dbReference type="GO" id="GO:0000160">
    <property type="term" value="P:phosphorelay signal transduction system"/>
    <property type="evidence" value="ECO:0007669"/>
    <property type="project" value="InterPro"/>
</dbReference>
<keyword evidence="5" id="KW-0804">Transcription</keyword>
<dbReference type="EMBL" id="CP053069">
    <property type="protein sequence ID" value="QJR12604.1"/>
    <property type="molecule type" value="Genomic_DNA"/>
</dbReference>
<dbReference type="InterPro" id="IPR009057">
    <property type="entry name" value="Homeodomain-like_sf"/>
</dbReference>
<dbReference type="PANTHER" id="PTHR32071">
    <property type="entry name" value="TRANSCRIPTIONAL REGULATORY PROTEIN"/>
    <property type="match status" value="1"/>
</dbReference>
<dbReference type="FunFam" id="3.40.50.300:FF:000006">
    <property type="entry name" value="DNA-binding transcriptional regulator NtrC"/>
    <property type="match status" value="1"/>
</dbReference>
<protein>
    <submittedName>
        <fullName evidence="9">Regulatory protein AtoC</fullName>
    </submittedName>
</protein>
<dbReference type="Pfam" id="PF25601">
    <property type="entry name" value="AAA_lid_14"/>
    <property type="match status" value="1"/>
</dbReference>
<dbReference type="Pfam" id="PF00072">
    <property type="entry name" value="Response_reg"/>
    <property type="match status" value="1"/>
</dbReference>
<dbReference type="GO" id="GO:0005524">
    <property type="term" value="F:ATP binding"/>
    <property type="evidence" value="ECO:0007669"/>
    <property type="project" value="UniProtKB-KW"/>
</dbReference>
<dbReference type="CDD" id="cd00009">
    <property type="entry name" value="AAA"/>
    <property type="match status" value="1"/>
</dbReference>
<keyword evidence="1" id="KW-0547">Nucleotide-binding</keyword>
<evidence type="ECO:0000259" key="7">
    <source>
        <dbReference type="PROSITE" id="PS50045"/>
    </source>
</evidence>
<dbReference type="Gene3D" id="3.40.50.300">
    <property type="entry name" value="P-loop containing nucleotide triphosphate hydrolases"/>
    <property type="match status" value="1"/>
</dbReference>
<dbReference type="PROSITE" id="PS00688">
    <property type="entry name" value="SIGMA54_INTERACT_3"/>
    <property type="match status" value="1"/>
</dbReference>
<dbReference type="InterPro" id="IPR003593">
    <property type="entry name" value="AAA+_ATPase"/>
</dbReference>
<keyword evidence="2" id="KW-0067">ATP-binding</keyword>
<dbReference type="InterPro" id="IPR011006">
    <property type="entry name" value="CheY-like_superfamily"/>
</dbReference>
<dbReference type="SMART" id="SM00448">
    <property type="entry name" value="REC"/>
    <property type="match status" value="1"/>
</dbReference>
<dbReference type="GO" id="GO:0043565">
    <property type="term" value="F:sequence-specific DNA binding"/>
    <property type="evidence" value="ECO:0007669"/>
    <property type="project" value="InterPro"/>
</dbReference>
<reference evidence="9 10" key="1">
    <citation type="submission" date="2020-04" db="EMBL/GenBank/DDBJ databases">
        <title>Usitatibacter rugosus gen. nov., sp. nov. and Usitatibacter palustris sp. nov., novel members of Usitatibacteraceae fam. nov. within the order Nitrosomonadales isolated from soil.</title>
        <authorList>
            <person name="Huber K.J."/>
            <person name="Neumann-Schaal M."/>
            <person name="Geppert A."/>
            <person name="Luckner M."/>
            <person name="Wanner G."/>
            <person name="Overmann J."/>
        </authorList>
    </citation>
    <scope>NUCLEOTIDE SEQUENCE [LARGE SCALE GENOMIC DNA]</scope>
    <source>
        <strain evidence="9 10">0125_3</strain>
    </source>
</reference>
<dbReference type="SMART" id="SM00382">
    <property type="entry name" value="AAA"/>
    <property type="match status" value="1"/>
</dbReference>
<dbReference type="PROSITE" id="PS50045">
    <property type="entry name" value="SIGMA54_INTERACT_4"/>
    <property type="match status" value="1"/>
</dbReference>
<dbReference type="KEGG" id="uru:DSM104443_03695"/>
<proteinExistence type="predicted"/>
<evidence type="ECO:0000256" key="6">
    <source>
        <dbReference type="PROSITE-ProRule" id="PRU00169"/>
    </source>
</evidence>
<evidence type="ECO:0000256" key="5">
    <source>
        <dbReference type="ARBA" id="ARBA00023163"/>
    </source>
</evidence>
<dbReference type="Gene3D" id="1.10.10.60">
    <property type="entry name" value="Homeodomain-like"/>
    <property type="match status" value="1"/>
</dbReference>
<dbReference type="SUPFAM" id="SSF52540">
    <property type="entry name" value="P-loop containing nucleoside triphosphate hydrolases"/>
    <property type="match status" value="1"/>
</dbReference>
<accession>A0A6M4H1X6</accession>
<name>A0A6M4H1X6_9PROT</name>
<evidence type="ECO:0000256" key="3">
    <source>
        <dbReference type="ARBA" id="ARBA00023015"/>
    </source>
</evidence>
<dbReference type="PANTHER" id="PTHR32071:SF117">
    <property type="entry name" value="PTS-DEPENDENT DIHYDROXYACETONE KINASE OPERON REGULATORY PROTEIN-RELATED"/>
    <property type="match status" value="1"/>
</dbReference>
<dbReference type="Gene3D" id="1.10.8.60">
    <property type="match status" value="1"/>
</dbReference>
<feature type="modified residue" description="4-aspartylphosphate" evidence="6">
    <location>
        <position position="73"/>
    </location>
</feature>
<keyword evidence="4" id="KW-0238">DNA-binding</keyword>
<dbReference type="InterPro" id="IPR025944">
    <property type="entry name" value="Sigma_54_int_dom_CS"/>
</dbReference>
<dbReference type="GO" id="GO:0006355">
    <property type="term" value="P:regulation of DNA-templated transcription"/>
    <property type="evidence" value="ECO:0007669"/>
    <property type="project" value="InterPro"/>
</dbReference>
<dbReference type="Gene3D" id="3.40.50.2300">
    <property type="match status" value="1"/>
</dbReference>
<dbReference type="PROSITE" id="PS50110">
    <property type="entry name" value="RESPONSE_REGULATORY"/>
    <property type="match status" value="1"/>
</dbReference>
<dbReference type="SUPFAM" id="SSF52172">
    <property type="entry name" value="CheY-like"/>
    <property type="match status" value="1"/>
</dbReference>
<organism evidence="9 10">
    <name type="scientific">Usitatibacter rugosus</name>
    <dbReference type="NCBI Taxonomy" id="2732067"/>
    <lineage>
        <taxon>Bacteria</taxon>
        <taxon>Pseudomonadati</taxon>
        <taxon>Pseudomonadota</taxon>
        <taxon>Betaproteobacteria</taxon>
        <taxon>Nitrosomonadales</taxon>
        <taxon>Usitatibacteraceae</taxon>
        <taxon>Usitatibacter</taxon>
    </lineage>
</organism>
<dbReference type="Pfam" id="PF00158">
    <property type="entry name" value="Sigma54_activat"/>
    <property type="match status" value="1"/>
</dbReference>
<sequence>MRKSGILASTRRGSPILPGVKKPSLLLVDDDPLISESLAFALAPSHEVTRAPDRAHAVAALRSGLAPDLALIDLGLPPVPHLPNEGFKLIGDLLAHVPNVRILVLTGQNEESNARRARALGAVALVPKPCDPAQLRKALDRALASPGLDRGSEADEANRAIVGDSPAVRKLRSQIDLYAASSFPALIEGESGSGKERVAYSLHHLSARAGDAFLALNCAAISPNLVEPTLFGYAKGAFTGAQGAKSGYFEDAGDGTLFLDEIGELPPELQAKLLRVLENGEYQRVGETQTRVSTARIVAATNRDLRSAIREGRFRADLYHRLSVFTVPVPPLRDLGDDKLKLLDHYRAVMATKSGTQAIVLDDAARERWLGYDFPGNVRELKNIVIRLTAKYGGYRVGLAELEAELAPADGAPRGDDPVARARAELTSGRPFSLDTALKGVEQAYLDAAIEVAQGNMSQAAKLLGVSRSTLYGRLEAAGRGGAKLAPSDPGEGRG</sequence>
<evidence type="ECO:0000313" key="10">
    <source>
        <dbReference type="Proteomes" id="UP000501534"/>
    </source>
</evidence>
<feature type="domain" description="Sigma-54 factor interaction" evidence="7">
    <location>
        <begin position="161"/>
        <end position="390"/>
    </location>
</feature>
<keyword evidence="3" id="KW-0805">Transcription regulation</keyword>
<dbReference type="InterPro" id="IPR002078">
    <property type="entry name" value="Sigma_54_int"/>
</dbReference>
<evidence type="ECO:0000259" key="8">
    <source>
        <dbReference type="PROSITE" id="PS50110"/>
    </source>
</evidence>
<keyword evidence="10" id="KW-1185">Reference proteome</keyword>
<dbReference type="InterPro" id="IPR058245">
    <property type="entry name" value="NreC/VraR/RcsB-like_REC"/>
</dbReference>
<evidence type="ECO:0000256" key="1">
    <source>
        <dbReference type="ARBA" id="ARBA00022741"/>
    </source>
</evidence>
<evidence type="ECO:0000256" key="2">
    <source>
        <dbReference type="ARBA" id="ARBA00022840"/>
    </source>
</evidence>